<feature type="binding site" evidence="9">
    <location>
        <position position="269"/>
    </location>
    <ligand>
        <name>3-phosphoshikimate</name>
        <dbReference type="ChEBI" id="CHEBI:145989"/>
    </ligand>
</feature>
<dbReference type="GO" id="GO:0009423">
    <property type="term" value="P:chorismate biosynthetic process"/>
    <property type="evidence" value="ECO:0007669"/>
    <property type="project" value="UniProtKB-UniRule"/>
</dbReference>
<comment type="function">
    <text evidence="1 9">Catalyzes the transfer of the enolpyruvyl moiety of phosphoenolpyruvate (PEP) to the 5-hydroxyl of shikimate-3-phosphate (S3P) to produce enolpyruvyl shikimate-3-phosphate and inorganic phosphate.</text>
</comment>
<dbReference type="PANTHER" id="PTHR21090">
    <property type="entry name" value="AROM/DEHYDROQUINATE SYNTHASE"/>
    <property type="match status" value="1"/>
</dbReference>
<evidence type="ECO:0000256" key="5">
    <source>
        <dbReference type="ARBA" id="ARBA00022605"/>
    </source>
</evidence>
<feature type="active site" description="Proton acceptor" evidence="9">
    <location>
        <position position="269"/>
    </location>
</feature>
<dbReference type="AlphaFoldDB" id="A0A833L1Z4"/>
<dbReference type="EMBL" id="WPAF01000005">
    <property type="protein sequence ID" value="KAF0134750.1"/>
    <property type="molecule type" value="Genomic_DNA"/>
</dbReference>
<evidence type="ECO:0000256" key="6">
    <source>
        <dbReference type="ARBA" id="ARBA00022679"/>
    </source>
</evidence>
<proteinExistence type="inferred from homology"/>
<feature type="binding site" evidence="9">
    <location>
        <position position="44"/>
    </location>
    <ligand>
        <name>phosphoenolpyruvate</name>
        <dbReference type="ChEBI" id="CHEBI:58702"/>
    </ligand>
</feature>
<accession>A0A833L1Z4</accession>
<dbReference type="CDD" id="cd01556">
    <property type="entry name" value="EPSP_synthase"/>
    <property type="match status" value="1"/>
</dbReference>
<comment type="subunit">
    <text evidence="9">Monomer.</text>
</comment>
<comment type="caution">
    <text evidence="9">Lacks conserved residue(s) required for the propagation of feature annotation.</text>
</comment>
<dbReference type="PROSITE" id="PS00104">
    <property type="entry name" value="EPSP_SYNTHASE_1"/>
    <property type="match status" value="1"/>
</dbReference>
<feature type="binding site" evidence="9">
    <location>
        <position position="121"/>
    </location>
    <ligand>
        <name>3-phosphoshikimate</name>
        <dbReference type="ChEBI" id="CHEBI:145989"/>
    </ligand>
</feature>
<evidence type="ECO:0000256" key="4">
    <source>
        <dbReference type="ARBA" id="ARBA00022490"/>
    </source>
</evidence>
<dbReference type="Proteomes" id="UP000488506">
    <property type="component" value="Unassembled WGS sequence"/>
</dbReference>
<organism evidence="11 12">
    <name type="scientific">Candidatus Saganbacteria bacterium</name>
    <dbReference type="NCBI Taxonomy" id="2575572"/>
    <lineage>
        <taxon>Bacteria</taxon>
        <taxon>Bacillati</taxon>
        <taxon>Saganbacteria</taxon>
    </lineage>
</organism>
<dbReference type="HAMAP" id="MF_00210">
    <property type="entry name" value="EPSP_synth"/>
    <property type="match status" value="1"/>
</dbReference>
<dbReference type="SUPFAM" id="SSF55205">
    <property type="entry name" value="EPT/RTPC-like"/>
    <property type="match status" value="1"/>
</dbReference>
<reference evidence="11 12" key="1">
    <citation type="submission" date="2019-12" db="EMBL/GenBank/DDBJ databases">
        <authorList>
            <person name="Wolfe R."/>
            <person name="Danczak R."/>
            <person name="Wilkins M."/>
        </authorList>
    </citation>
    <scope>NUCLEOTIDE SEQUENCE [LARGE SCALE GENOMIC DNA]</scope>
    <source>
        <strain evidence="11">X2_MaxBin.013</strain>
    </source>
</reference>
<evidence type="ECO:0000256" key="3">
    <source>
        <dbReference type="ARBA" id="ARBA00009948"/>
    </source>
</evidence>
<dbReference type="InterPro" id="IPR013792">
    <property type="entry name" value="RNA3'P_cycl/enolpyr_Trfase_a/b"/>
</dbReference>
<sequence>MATISCFREMGIEIKIAGDQVKILGKGLRGLSKPPKPLYVGNSGTTIRLISGILAGQKFESEISGDDSIQKRPMKRIVWPLRDMGVDISGGKKNGEIFPPLRIRGGSIKPISCKLPMASAQVKSCVLFAGLYAEGKTSVSEPSKSRDHTERILEYFGVPIEINGNIVALKGPASLKGREIEVPGDISSAAYFMAAGSILPNSEVIIRNVGVNPTRTGIIEVLHRMGANVEVLDEELICGEPRANIKVLSSSHKLKAIEIGGELIPRLIDEIPIIAVLATQAEGKTVIKNARELRVKESDRIKTISSELKKMGAKIEEKDDGMVIYGPTELKGAAVQSYGDHRIAMSMAIAGLAAESKTTIENTECIETSFPGFEKKIGLM</sequence>
<keyword evidence="6 9" id="KW-0808">Transferase</keyword>
<comment type="caution">
    <text evidence="11">The sequence shown here is derived from an EMBL/GenBank/DDBJ whole genome shotgun (WGS) entry which is preliminary data.</text>
</comment>
<dbReference type="PROSITE" id="PS00885">
    <property type="entry name" value="EPSP_SYNTHASE_2"/>
    <property type="match status" value="1"/>
</dbReference>
<dbReference type="Gene3D" id="3.65.10.10">
    <property type="entry name" value="Enolpyruvate transferase domain"/>
    <property type="match status" value="2"/>
</dbReference>
<feature type="binding site" evidence="9">
    <location>
        <position position="121"/>
    </location>
    <ligand>
        <name>phosphoenolpyruvate</name>
        <dbReference type="ChEBI" id="CHEBI:58702"/>
    </ligand>
</feature>
<evidence type="ECO:0000259" key="10">
    <source>
        <dbReference type="Pfam" id="PF00275"/>
    </source>
</evidence>
<dbReference type="GO" id="GO:0008652">
    <property type="term" value="P:amino acid biosynthetic process"/>
    <property type="evidence" value="ECO:0007669"/>
    <property type="project" value="UniProtKB-KW"/>
</dbReference>
<dbReference type="InterPro" id="IPR006264">
    <property type="entry name" value="EPSP_synthase"/>
</dbReference>
<evidence type="ECO:0000256" key="1">
    <source>
        <dbReference type="ARBA" id="ARBA00002174"/>
    </source>
</evidence>
<dbReference type="GO" id="GO:0003866">
    <property type="term" value="F:3-phosphoshikimate 1-carboxyvinyltransferase activity"/>
    <property type="evidence" value="ECO:0007669"/>
    <property type="project" value="UniProtKB-UniRule"/>
</dbReference>
<dbReference type="NCBIfam" id="TIGR01356">
    <property type="entry name" value="aroA"/>
    <property type="match status" value="1"/>
</dbReference>
<dbReference type="GO" id="GO:0005737">
    <property type="term" value="C:cytoplasm"/>
    <property type="evidence" value="ECO:0007669"/>
    <property type="project" value="UniProtKB-SubCell"/>
</dbReference>
<dbReference type="InterPro" id="IPR001986">
    <property type="entry name" value="Enolpyruvate_Tfrase_dom"/>
</dbReference>
<feature type="binding site" evidence="9">
    <location>
        <position position="296"/>
    </location>
    <ligand>
        <name>3-phosphoshikimate</name>
        <dbReference type="ChEBI" id="CHEBI:145989"/>
    </ligand>
</feature>
<evidence type="ECO:0000313" key="12">
    <source>
        <dbReference type="Proteomes" id="UP000488506"/>
    </source>
</evidence>
<dbReference type="EC" id="2.5.1.19" evidence="9"/>
<comment type="subcellular location">
    <subcellularLocation>
        <location evidence="9">Cytoplasm</location>
    </subcellularLocation>
</comment>
<dbReference type="FunFam" id="3.65.10.10:FF:000005">
    <property type="entry name" value="3-phosphoshikimate 1-carboxyvinyltransferase"/>
    <property type="match status" value="1"/>
</dbReference>
<dbReference type="PIRSF" id="PIRSF000505">
    <property type="entry name" value="EPSPS"/>
    <property type="match status" value="1"/>
</dbReference>
<evidence type="ECO:0000256" key="7">
    <source>
        <dbReference type="ARBA" id="ARBA00023141"/>
    </source>
</evidence>
<feature type="binding site" evidence="9">
    <location>
        <position position="72"/>
    </location>
    <ligand>
        <name>phosphoenolpyruvate</name>
        <dbReference type="ChEBI" id="CHEBI:58702"/>
    </ligand>
</feature>
<feature type="binding site" evidence="9">
    <location>
        <position position="119"/>
    </location>
    <ligand>
        <name>3-phosphoshikimate</name>
        <dbReference type="ChEBI" id="CHEBI:145989"/>
    </ligand>
</feature>
<evidence type="ECO:0000256" key="2">
    <source>
        <dbReference type="ARBA" id="ARBA00004811"/>
    </source>
</evidence>
<dbReference type="Pfam" id="PF00275">
    <property type="entry name" value="EPSP_synthase"/>
    <property type="match status" value="1"/>
</dbReference>
<dbReference type="GO" id="GO:0009073">
    <property type="term" value="P:aromatic amino acid family biosynthetic process"/>
    <property type="evidence" value="ECO:0007669"/>
    <property type="project" value="UniProtKB-KW"/>
</dbReference>
<comment type="similarity">
    <text evidence="3 9">Belongs to the EPSP synthase family.</text>
</comment>
<dbReference type="PANTHER" id="PTHR21090:SF5">
    <property type="entry name" value="PENTAFUNCTIONAL AROM POLYPEPTIDE"/>
    <property type="match status" value="1"/>
</dbReference>
<evidence type="ECO:0000256" key="9">
    <source>
        <dbReference type="HAMAP-Rule" id="MF_00210"/>
    </source>
</evidence>
<comment type="catalytic activity">
    <reaction evidence="8">
        <text>3-phosphoshikimate + phosphoenolpyruvate = 5-O-(1-carboxyvinyl)-3-phosphoshikimate + phosphate</text>
        <dbReference type="Rhea" id="RHEA:21256"/>
        <dbReference type="ChEBI" id="CHEBI:43474"/>
        <dbReference type="ChEBI" id="CHEBI:57701"/>
        <dbReference type="ChEBI" id="CHEBI:58702"/>
        <dbReference type="ChEBI" id="CHEBI:145989"/>
        <dbReference type="EC" id="2.5.1.19"/>
    </reaction>
    <physiologicalReaction direction="left-to-right" evidence="8">
        <dbReference type="Rhea" id="RHEA:21257"/>
    </physiologicalReaction>
</comment>
<dbReference type="UniPathway" id="UPA00053">
    <property type="reaction ID" value="UER00089"/>
</dbReference>
<evidence type="ECO:0000313" key="11">
    <source>
        <dbReference type="EMBL" id="KAF0134750.1"/>
    </source>
</evidence>
<dbReference type="FunFam" id="3.65.10.10:FF:000006">
    <property type="entry name" value="3-phosphoshikimate 1-carboxyvinyltransferase"/>
    <property type="match status" value="1"/>
</dbReference>
<feature type="binding site" evidence="9">
    <location>
        <position position="300"/>
    </location>
    <ligand>
        <name>phosphoenolpyruvate</name>
        <dbReference type="ChEBI" id="CHEBI:58702"/>
    </ligand>
</feature>
<protein>
    <recommendedName>
        <fullName evidence="9">3-phosphoshikimate 1-carboxyvinyltransferase</fullName>
        <ecNumber evidence="9">2.5.1.19</ecNumber>
    </recommendedName>
    <alternativeName>
        <fullName evidence="9">5-enolpyruvylshikimate-3-phosphate synthase</fullName>
        <shortName evidence="9">EPSP synthase</shortName>
        <shortName evidence="9">EPSPS</shortName>
    </alternativeName>
</protein>
<feature type="binding site" evidence="9">
    <location>
        <position position="342"/>
    </location>
    <ligand>
        <name>phosphoenolpyruvate</name>
        <dbReference type="ChEBI" id="CHEBI:58702"/>
    </ligand>
</feature>
<keyword evidence="4 9" id="KW-0963">Cytoplasm</keyword>
<gene>
    <name evidence="9" type="primary">aroA</name>
    <name evidence="11" type="ORF">FD145_467</name>
</gene>
<evidence type="ECO:0000256" key="8">
    <source>
        <dbReference type="ARBA" id="ARBA00044633"/>
    </source>
</evidence>
<comment type="pathway">
    <text evidence="2 9">Metabolic intermediate biosynthesis; chorismate biosynthesis; chorismate from D-erythrose 4-phosphate and phosphoenolpyruvate: step 6/7.</text>
</comment>
<feature type="domain" description="Enolpyruvate transferase" evidence="10">
    <location>
        <begin position="3"/>
        <end position="376"/>
    </location>
</feature>
<name>A0A833L1Z4_UNCSA</name>
<dbReference type="InterPro" id="IPR023193">
    <property type="entry name" value="EPSP_synthase_CS"/>
</dbReference>
<keyword evidence="7 9" id="KW-0057">Aromatic amino acid biosynthesis</keyword>
<keyword evidence="5 9" id="KW-0028">Amino-acid biosynthesis</keyword>
<dbReference type="InterPro" id="IPR036968">
    <property type="entry name" value="Enolpyruvate_Tfrase_sf"/>
</dbReference>